<dbReference type="AlphaFoldDB" id="A0A4R6UIV7"/>
<dbReference type="FunFam" id="3.30.390.30:FF:000001">
    <property type="entry name" value="Dihydrolipoyl dehydrogenase"/>
    <property type="match status" value="1"/>
</dbReference>
<dbReference type="PRINTS" id="PR00368">
    <property type="entry name" value="FADPNR"/>
</dbReference>
<evidence type="ECO:0000256" key="14">
    <source>
        <dbReference type="PIRSR" id="PIRSR000350-2"/>
    </source>
</evidence>
<dbReference type="PANTHER" id="PTHR22912">
    <property type="entry name" value="DISULFIDE OXIDOREDUCTASE"/>
    <property type="match status" value="1"/>
</dbReference>
<comment type="subunit">
    <text evidence="3">Homodimer.</text>
</comment>
<dbReference type="PRINTS" id="PR00411">
    <property type="entry name" value="PNDRDTASEI"/>
</dbReference>
<dbReference type="InterPro" id="IPR012999">
    <property type="entry name" value="Pyr_OxRdtase_I_AS"/>
</dbReference>
<sequence>MSKGDIHGQVVVLGSGPGGYNAAFRAADLGMNVVLIEAGDTLGGVCLNVGCIPSKALLHCAKVIDEAAEMGHHGISFGEPKIDLDKVRKYKEGVVGGLTKGLAGMAKMRKVQVVSGYGKFTGSNSIAVEKDGKTTTVTFDHCIIAAGSRPVALPFLPDDKRIVDSTGALELKEIPKTMLVLGGGIIGLEMATVYRALGAKISVVEMADQLIPAADADIVKVLHKFVEKKYEAIMLETKVTKVEAKKDGLYVTFEGKNAPKTEVKYDMILSAVGRVPNGKLLDAEKAGVKVDERGFINVDKQLRTNVPHILAIGDIIGQPMLAHKASKESHVAAEVIAGKKHYFDPMCIPSVAYTDPEIAWVGLTEKEAKQKGVEYGVGTFPWVASGRAASVARTEGMTKLIFDKNSHRVIGGGIVGVNAGELIGEIGLAIEMGCDAEDIALTIHPHPTLNESIGCAAEIFEGVCTEMPPKRK</sequence>
<dbReference type="NCBIfam" id="TIGR01350">
    <property type="entry name" value="lipoamide_DH"/>
    <property type="match status" value="1"/>
</dbReference>
<dbReference type="InterPro" id="IPR004099">
    <property type="entry name" value="Pyr_nucl-diS_OxRdtase_dimer"/>
</dbReference>
<comment type="miscellaneous">
    <text evidence="17">The active site is a redox-active disulfide bond.</text>
</comment>
<keyword evidence="6" id="KW-0963">Cytoplasm</keyword>
<evidence type="ECO:0000256" key="11">
    <source>
        <dbReference type="ARBA" id="ARBA00023157"/>
    </source>
</evidence>
<keyword evidence="8 15" id="KW-0274">FAD</keyword>
<dbReference type="Proteomes" id="UP000295375">
    <property type="component" value="Unassembled WGS sequence"/>
</dbReference>
<comment type="catalytic activity">
    <reaction evidence="13 17">
        <text>N(6)-[(R)-dihydrolipoyl]-L-lysyl-[protein] + NAD(+) = N(6)-[(R)-lipoyl]-L-lysyl-[protein] + NADH + H(+)</text>
        <dbReference type="Rhea" id="RHEA:15045"/>
        <dbReference type="Rhea" id="RHEA-COMP:10474"/>
        <dbReference type="Rhea" id="RHEA-COMP:10475"/>
        <dbReference type="ChEBI" id="CHEBI:15378"/>
        <dbReference type="ChEBI" id="CHEBI:57540"/>
        <dbReference type="ChEBI" id="CHEBI:57945"/>
        <dbReference type="ChEBI" id="CHEBI:83099"/>
        <dbReference type="ChEBI" id="CHEBI:83100"/>
        <dbReference type="EC" id="1.8.1.4"/>
    </reaction>
</comment>
<evidence type="ECO:0000256" key="4">
    <source>
        <dbReference type="ARBA" id="ARBA00012608"/>
    </source>
</evidence>
<feature type="binding site" evidence="15">
    <location>
        <position position="55"/>
    </location>
    <ligand>
        <name>FAD</name>
        <dbReference type="ChEBI" id="CHEBI:57692"/>
    </ligand>
</feature>
<name>A0A4R6UIV7_9GAMM</name>
<feature type="binding site" evidence="15">
    <location>
        <position position="314"/>
    </location>
    <ligand>
        <name>FAD</name>
        <dbReference type="ChEBI" id="CHEBI:57692"/>
    </ligand>
</feature>
<dbReference type="GO" id="GO:0050660">
    <property type="term" value="F:flavin adenine dinucleotide binding"/>
    <property type="evidence" value="ECO:0007669"/>
    <property type="project" value="InterPro"/>
</dbReference>
<evidence type="ECO:0000256" key="10">
    <source>
        <dbReference type="ARBA" id="ARBA00023027"/>
    </source>
</evidence>
<keyword evidence="11" id="KW-1015">Disulfide bond</keyword>
<evidence type="ECO:0000256" key="9">
    <source>
        <dbReference type="ARBA" id="ARBA00023002"/>
    </source>
</evidence>
<dbReference type="PANTHER" id="PTHR22912:SF160">
    <property type="entry name" value="DIHYDROLIPOYL DEHYDROGENASE"/>
    <property type="match status" value="1"/>
</dbReference>
<dbReference type="Pfam" id="PF02852">
    <property type="entry name" value="Pyr_redox_dim"/>
    <property type="match status" value="1"/>
</dbReference>
<evidence type="ECO:0000256" key="17">
    <source>
        <dbReference type="RuleBase" id="RU003692"/>
    </source>
</evidence>
<evidence type="ECO:0000256" key="6">
    <source>
        <dbReference type="ARBA" id="ARBA00022490"/>
    </source>
</evidence>
<feature type="domain" description="Pyridine nucleotide-disulphide oxidoreductase dimerisation" evidence="18">
    <location>
        <begin position="348"/>
        <end position="454"/>
    </location>
</feature>
<dbReference type="PROSITE" id="PS00076">
    <property type="entry name" value="PYRIDINE_REDOX_1"/>
    <property type="match status" value="1"/>
</dbReference>
<organism evidence="20 21">
    <name type="scientific">Permianibacter aggregans</name>
    <dbReference type="NCBI Taxonomy" id="1510150"/>
    <lineage>
        <taxon>Bacteria</taxon>
        <taxon>Pseudomonadati</taxon>
        <taxon>Pseudomonadota</taxon>
        <taxon>Gammaproteobacteria</taxon>
        <taxon>Pseudomonadales</taxon>
        <taxon>Pseudomonadaceae</taxon>
        <taxon>Permianibacter</taxon>
    </lineage>
</organism>
<comment type="caution">
    <text evidence="20">The sequence shown here is derived from an EMBL/GenBank/DDBJ whole genome shotgun (WGS) entry which is preliminary data.</text>
</comment>
<evidence type="ECO:0000256" key="16">
    <source>
        <dbReference type="PIRSR" id="PIRSR000350-4"/>
    </source>
</evidence>
<evidence type="ECO:0000256" key="13">
    <source>
        <dbReference type="ARBA" id="ARBA00049187"/>
    </source>
</evidence>
<evidence type="ECO:0000256" key="5">
    <source>
        <dbReference type="ARBA" id="ARBA00016961"/>
    </source>
</evidence>
<dbReference type="InterPro" id="IPR036188">
    <property type="entry name" value="FAD/NAD-bd_sf"/>
</dbReference>
<dbReference type="EMBL" id="SNYM01000012">
    <property type="protein sequence ID" value="TDQ46751.1"/>
    <property type="molecule type" value="Genomic_DNA"/>
</dbReference>
<dbReference type="InterPro" id="IPR050151">
    <property type="entry name" value="Class-I_Pyr_Nuc-Dis_Oxidored"/>
</dbReference>
<keyword evidence="21" id="KW-1185">Reference proteome</keyword>
<protein>
    <recommendedName>
        <fullName evidence="5 17">Dihydrolipoyl dehydrogenase</fullName>
        <ecNumber evidence="4 17">1.8.1.4</ecNumber>
    </recommendedName>
</protein>
<dbReference type="Gene3D" id="3.50.50.60">
    <property type="entry name" value="FAD/NAD(P)-binding domain"/>
    <property type="match status" value="2"/>
</dbReference>
<dbReference type="Pfam" id="PF07992">
    <property type="entry name" value="Pyr_redox_2"/>
    <property type="match status" value="1"/>
</dbReference>
<dbReference type="GO" id="GO:0006103">
    <property type="term" value="P:2-oxoglutarate metabolic process"/>
    <property type="evidence" value="ECO:0007669"/>
    <property type="project" value="TreeGrafter"/>
</dbReference>
<dbReference type="EC" id="1.8.1.4" evidence="4 17"/>
<dbReference type="RefSeq" id="WP_133591455.1">
    <property type="nucleotide sequence ID" value="NZ_CP037953.1"/>
</dbReference>
<evidence type="ECO:0000313" key="21">
    <source>
        <dbReference type="Proteomes" id="UP000295375"/>
    </source>
</evidence>
<accession>A0A4R6UIV7</accession>
<evidence type="ECO:0000256" key="7">
    <source>
        <dbReference type="ARBA" id="ARBA00022630"/>
    </source>
</evidence>
<feature type="binding site" evidence="15">
    <location>
        <position position="118"/>
    </location>
    <ligand>
        <name>FAD</name>
        <dbReference type="ChEBI" id="CHEBI:57692"/>
    </ligand>
</feature>
<dbReference type="InterPro" id="IPR023753">
    <property type="entry name" value="FAD/NAD-binding_dom"/>
</dbReference>
<dbReference type="Gene3D" id="3.30.390.30">
    <property type="match status" value="1"/>
</dbReference>
<comment type="cofactor">
    <cofactor evidence="15 17">
        <name>FAD</name>
        <dbReference type="ChEBI" id="CHEBI:57692"/>
    </cofactor>
    <text evidence="15 17">Binds 1 FAD per subunit.</text>
</comment>
<dbReference type="SUPFAM" id="SSF51905">
    <property type="entry name" value="FAD/NAD(P)-binding domain"/>
    <property type="match status" value="1"/>
</dbReference>
<evidence type="ECO:0000256" key="3">
    <source>
        <dbReference type="ARBA" id="ARBA00011738"/>
    </source>
</evidence>
<feature type="active site" description="Proton acceptor" evidence="14">
    <location>
        <position position="446"/>
    </location>
</feature>
<dbReference type="InterPro" id="IPR001100">
    <property type="entry name" value="Pyr_nuc-diS_OxRdtase"/>
</dbReference>
<feature type="binding site" evidence="15">
    <location>
        <position position="205"/>
    </location>
    <ligand>
        <name>NAD(+)</name>
        <dbReference type="ChEBI" id="CHEBI:57540"/>
    </ligand>
</feature>
<dbReference type="SUPFAM" id="SSF55424">
    <property type="entry name" value="FAD/NAD-linked reductases, dimerisation (C-terminal) domain"/>
    <property type="match status" value="1"/>
</dbReference>
<feature type="binding site" evidence="15">
    <location>
        <begin position="182"/>
        <end position="189"/>
    </location>
    <ligand>
        <name>NAD(+)</name>
        <dbReference type="ChEBI" id="CHEBI:57540"/>
    </ligand>
</feature>
<feature type="disulfide bond" description="Redox-active" evidence="16">
    <location>
        <begin position="46"/>
        <end position="51"/>
    </location>
</feature>
<evidence type="ECO:0000259" key="19">
    <source>
        <dbReference type="Pfam" id="PF07992"/>
    </source>
</evidence>
<keyword evidence="12 17" id="KW-0676">Redox-active center</keyword>
<evidence type="ECO:0000256" key="12">
    <source>
        <dbReference type="ARBA" id="ARBA00023284"/>
    </source>
</evidence>
<keyword evidence="15" id="KW-0547">Nucleotide-binding</keyword>
<comment type="similarity">
    <text evidence="2 17">Belongs to the class-I pyridine nucleotide-disulfide oxidoreductase family.</text>
</comment>
<feature type="binding site" evidence="15">
    <location>
        <position position="273"/>
    </location>
    <ligand>
        <name>NAD(+)</name>
        <dbReference type="ChEBI" id="CHEBI:57540"/>
    </ligand>
</feature>
<evidence type="ECO:0000313" key="20">
    <source>
        <dbReference type="EMBL" id="TDQ46751.1"/>
    </source>
</evidence>
<dbReference type="InterPro" id="IPR016156">
    <property type="entry name" value="FAD/NAD-linked_Rdtase_dimer_sf"/>
</dbReference>
<evidence type="ECO:0000256" key="1">
    <source>
        <dbReference type="ARBA" id="ARBA00004496"/>
    </source>
</evidence>
<evidence type="ECO:0000256" key="2">
    <source>
        <dbReference type="ARBA" id="ARBA00007532"/>
    </source>
</evidence>
<feature type="binding site" evidence="15">
    <location>
        <begin position="320"/>
        <end position="323"/>
    </location>
    <ligand>
        <name>FAD</name>
        <dbReference type="ChEBI" id="CHEBI:57692"/>
    </ligand>
</feature>
<keyword evidence="9 17" id="KW-0560">Oxidoreductase</keyword>
<dbReference type="GO" id="GO:0004148">
    <property type="term" value="F:dihydrolipoyl dehydrogenase (NADH) activity"/>
    <property type="evidence" value="ECO:0007669"/>
    <property type="project" value="UniProtKB-EC"/>
</dbReference>
<reference evidence="20 21" key="1">
    <citation type="submission" date="2019-03" db="EMBL/GenBank/DDBJ databases">
        <title>Genomic Encyclopedia of Type Strains, Phase IV (KMG-IV): sequencing the most valuable type-strain genomes for metagenomic binning, comparative biology and taxonomic classification.</title>
        <authorList>
            <person name="Goeker M."/>
        </authorList>
    </citation>
    <scope>NUCLEOTIDE SEQUENCE [LARGE SCALE GENOMIC DNA]</scope>
    <source>
        <strain evidence="20 21">DSM 103792</strain>
    </source>
</reference>
<evidence type="ECO:0000259" key="18">
    <source>
        <dbReference type="Pfam" id="PF02852"/>
    </source>
</evidence>
<keyword evidence="10 15" id="KW-0520">NAD</keyword>
<dbReference type="OrthoDB" id="9800167at2"/>
<dbReference type="GO" id="GO:0005737">
    <property type="term" value="C:cytoplasm"/>
    <property type="evidence" value="ECO:0007669"/>
    <property type="project" value="UniProtKB-SubCell"/>
</dbReference>
<feature type="domain" description="FAD/NAD(P)-binding" evidence="19">
    <location>
        <begin position="9"/>
        <end position="328"/>
    </location>
</feature>
<dbReference type="InterPro" id="IPR006258">
    <property type="entry name" value="Lipoamide_DH"/>
</dbReference>
<dbReference type="PIRSF" id="PIRSF000350">
    <property type="entry name" value="Mercury_reductase_MerA"/>
    <property type="match status" value="1"/>
</dbReference>
<comment type="subcellular location">
    <subcellularLocation>
        <location evidence="1">Cytoplasm</location>
    </subcellularLocation>
</comment>
<evidence type="ECO:0000256" key="8">
    <source>
        <dbReference type="ARBA" id="ARBA00022827"/>
    </source>
</evidence>
<proteinExistence type="inferred from homology"/>
<gene>
    <name evidence="20" type="ORF">EV696_1126</name>
</gene>
<evidence type="ECO:0000256" key="15">
    <source>
        <dbReference type="PIRSR" id="PIRSR000350-3"/>
    </source>
</evidence>
<keyword evidence="7 17" id="KW-0285">Flavoprotein</keyword>